<evidence type="ECO:0000256" key="1">
    <source>
        <dbReference type="SAM" id="Phobius"/>
    </source>
</evidence>
<protein>
    <submittedName>
        <fullName evidence="2">Uncharacterized protein</fullName>
    </submittedName>
</protein>
<keyword evidence="1" id="KW-0812">Transmembrane</keyword>
<keyword evidence="1" id="KW-0472">Membrane</keyword>
<name>A0ABP6KT79_9ACTN</name>
<reference evidence="3" key="1">
    <citation type="journal article" date="2019" name="Int. J. Syst. Evol. Microbiol.">
        <title>The Global Catalogue of Microorganisms (GCM) 10K type strain sequencing project: providing services to taxonomists for standard genome sequencing and annotation.</title>
        <authorList>
            <consortium name="The Broad Institute Genomics Platform"/>
            <consortium name="The Broad Institute Genome Sequencing Center for Infectious Disease"/>
            <person name="Wu L."/>
            <person name="Ma J."/>
        </authorList>
    </citation>
    <scope>NUCLEOTIDE SEQUENCE [LARGE SCALE GENOMIC DNA]</scope>
    <source>
        <strain evidence="3">JCM 3106</strain>
    </source>
</reference>
<feature type="transmembrane region" description="Helical" evidence="1">
    <location>
        <begin position="66"/>
        <end position="83"/>
    </location>
</feature>
<keyword evidence="3" id="KW-1185">Reference proteome</keyword>
<feature type="transmembrane region" description="Helical" evidence="1">
    <location>
        <begin position="104"/>
        <end position="121"/>
    </location>
</feature>
<evidence type="ECO:0000313" key="3">
    <source>
        <dbReference type="Proteomes" id="UP001499930"/>
    </source>
</evidence>
<dbReference type="EMBL" id="BAAAWD010000014">
    <property type="protein sequence ID" value="GAA3020128.1"/>
    <property type="molecule type" value="Genomic_DNA"/>
</dbReference>
<comment type="caution">
    <text evidence="2">The sequence shown here is derived from an EMBL/GenBank/DDBJ whole genome shotgun (WGS) entry which is preliminary data.</text>
</comment>
<sequence>MLSIMESSRSHLETPDPAAARAALDSVTAMRAHTAERITSPWWYHAGLGVAMAGACVSISMRWASYGVPLFLILVPFALTAALKRSTGLSIDRYTSTPAARRTYGLYMLPVLIVAGIAMYLEWGAGVYGAVAVAGVLIGVLTVVMGHRMDEALRADVRAGRDRPGL</sequence>
<evidence type="ECO:0000313" key="2">
    <source>
        <dbReference type="EMBL" id="GAA3020128.1"/>
    </source>
</evidence>
<gene>
    <name evidence="2" type="ORF">GCM10017559_50610</name>
</gene>
<keyword evidence="1" id="KW-1133">Transmembrane helix</keyword>
<dbReference type="Proteomes" id="UP001499930">
    <property type="component" value="Unassembled WGS sequence"/>
</dbReference>
<organism evidence="2 3">
    <name type="scientific">Streptosporangium longisporum</name>
    <dbReference type="NCBI Taxonomy" id="46187"/>
    <lineage>
        <taxon>Bacteria</taxon>
        <taxon>Bacillati</taxon>
        <taxon>Actinomycetota</taxon>
        <taxon>Actinomycetes</taxon>
        <taxon>Streptosporangiales</taxon>
        <taxon>Streptosporangiaceae</taxon>
        <taxon>Streptosporangium</taxon>
    </lineage>
</organism>
<proteinExistence type="predicted"/>
<feature type="transmembrane region" description="Helical" evidence="1">
    <location>
        <begin position="127"/>
        <end position="145"/>
    </location>
</feature>
<feature type="transmembrane region" description="Helical" evidence="1">
    <location>
        <begin position="42"/>
        <end position="60"/>
    </location>
</feature>
<accession>A0ABP6KT79</accession>